<protein>
    <submittedName>
        <fullName evidence="1">Uncharacterized protein</fullName>
    </submittedName>
</protein>
<sequence length="151" mass="17069">MTTEKIIDGFEFERFRNIKGSYVSRVSIRKQGHIGLSQGLLKKLGIREGEWFAKLYYDRNHNAMALGFSNDKTLSDVAKVQIRPSSANNPGNLTAHIAAKAFLDYYGITYSHKTVSYEPEVHEDKMIVIVRFGEPAENDQNEGGEAMHESE</sequence>
<dbReference type="EMBL" id="JARVCO010000010">
    <property type="protein sequence ID" value="MDZ8118542.1"/>
    <property type="molecule type" value="Genomic_DNA"/>
</dbReference>
<reference evidence="1 2" key="1">
    <citation type="journal article" date="2024" name="Appl. Environ. Microbiol.">
        <title>Pontiella agarivorans sp. nov., a novel marine anaerobic bacterium capable of degrading macroalgal polysaccharides and fixing nitrogen.</title>
        <authorList>
            <person name="Liu N."/>
            <person name="Kivenson V."/>
            <person name="Peng X."/>
            <person name="Cui Z."/>
            <person name="Lankiewicz T.S."/>
            <person name="Gosselin K.M."/>
            <person name="English C.J."/>
            <person name="Blair E.M."/>
            <person name="O'Malley M.A."/>
            <person name="Valentine D.L."/>
        </authorList>
    </citation>
    <scope>NUCLEOTIDE SEQUENCE [LARGE SCALE GENOMIC DNA]</scope>
    <source>
        <strain evidence="1 2">NLcol2</strain>
    </source>
</reference>
<keyword evidence="2" id="KW-1185">Reference proteome</keyword>
<proteinExistence type="predicted"/>
<comment type="caution">
    <text evidence="1">The sequence shown here is derived from an EMBL/GenBank/DDBJ whole genome shotgun (WGS) entry which is preliminary data.</text>
</comment>
<dbReference type="Proteomes" id="UP001290861">
    <property type="component" value="Unassembled WGS sequence"/>
</dbReference>
<dbReference type="RefSeq" id="WP_322608341.1">
    <property type="nucleotide sequence ID" value="NZ_JARVCO010000010.1"/>
</dbReference>
<evidence type="ECO:0000313" key="1">
    <source>
        <dbReference type="EMBL" id="MDZ8118542.1"/>
    </source>
</evidence>
<organism evidence="1 2">
    <name type="scientific">Pontiella agarivorans</name>
    <dbReference type="NCBI Taxonomy" id="3038953"/>
    <lineage>
        <taxon>Bacteria</taxon>
        <taxon>Pseudomonadati</taxon>
        <taxon>Kiritimatiellota</taxon>
        <taxon>Kiritimatiellia</taxon>
        <taxon>Kiritimatiellales</taxon>
        <taxon>Pontiellaceae</taxon>
        <taxon>Pontiella</taxon>
    </lineage>
</organism>
<gene>
    <name evidence="1" type="ORF">P9H32_07865</name>
</gene>
<name>A0ABU5MWG0_9BACT</name>
<evidence type="ECO:0000313" key="2">
    <source>
        <dbReference type="Proteomes" id="UP001290861"/>
    </source>
</evidence>
<accession>A0ABU5MWG0</accession>